<dbReference type="Proteomes" id="UP000265566">
    <property type="component" value="Chromosome 3"/>
</dbReference>
<protein>
    <submittedName>
        <fullName evidence="1">Putative leucine-rich repeat domain, L domain-containing protein</fullName>
    </submittedName>
</protein>
<reference evidence="2" key="1">
    <citation type="journal article" date="2018" name="Nat. Plants">
        <title>Whole-genome landscape of Medicago truncatula symbiotic genes.</title>
        <authorList>
            <person name="Pecrix Y."/>
            <person name="Staton S.E."/>
            <person name="Sallet E."/>
            <person name="Lelandais-Briere C."/>
            <person name="Moreau S."/>
            <person name="Carrere S."/>
            <person name="Blein T."/>
            <person name="Jardinaud M.F."/>
            <person name="Latrasse D."/>
            <person name="Zouine M."/>
            <person name="Zahm M."/>
            <person name="Kreplak J."/>
            <person name="Mayjonade B."/>
            <person name="Satge C."/>
            <person name="Perez M."/>
            <person name="Cauet S."/>
            <person name="Marande W."/>
            <person name="Chantry-Darmon C."/>
            <person name="Lopez-Roques C."/>
            <person name="Bouchez O."/>
            <person name="Berard A."/>
            <person name="Debelle F."/>
            <person name="Munos S."/>
            <person name="Bendahmane A."/>
            <person name="Berges H."/>
            <person name="Niebel A."/>
            <person name="Buitink J."/>
            <person name="Frugier F."/>
            <person name="Benhamed M."/>
            <person name="Crespi M."/>
            <person name="Gouzy J."/>
            <person name="Gamas P."/>
        </authorList>
    </citation>
    <scope>NUCLEOTIDE SEQUENCE [LARGE SCALE GENOMIC DNA]</scope>
    <source>
        <strain evidence="2">cv. Jemalong A17</strain>
    </source>
</reference>
<evidence type="ECO:0000313" key="1">
    <source>
        <dbReference type="EMBL" id="RHN66414.1"/>
    </source>
</evidence>
<comment type="caution">
    <text evidence="1">The sequence shown here is derived from an EMBL/GenBank/DDBJ whole genome shotgun (WGS) entry which is preliminary data.</text>
</comment>
<dbReference type="InterPro" id="IPR032675">
    <property type="entry name" value="LRR_dom_sf"/>
</dbReference>
<organism evidence="1 2">
    <name type="scientific">Medicago truncatula</name>
    <name type="common">Barrel medic</name>
    <name type="synonym">Medicago tribuloides</name>
    <dbReference type="NCBI Taxonomy" id="3880"/>
    <lineage>
        <taxon>Eukaryota</taxon>
        <taxon>Viridiplantae</taxon>
        <taxon>Streptophyta</taxon>
        <taxon>Embryophyta</taxon>
        <taxon>Tracheophyta</taxon>
        <taxon>Spermatophyta</taxon>
        <taxon>Magnoliopsida</taxon>
        <taxon>eudicotyledons</taxon>
        <taxon>Gunneridae</taxon>
        <taxon>Pentapetalae</taxon>
        <taxon>rosids</taxon>
        <taxon>fabids</taxon>
        <taxon>Fabales</taxon>
        <taxon>Fabaceae</taxon>
        <taxon>Papilionoideae</taxon>
        <taxon>50 kb inversion clade</taxon>
        <taxon>NPAAA clade</taxon>
        <taxon>Hologalegina</taxon>
        <taxon>IRL clade</taxon>
        <taxon>Trifolieae</taxon>
        <taxon>Medicago</taxon>
    </lineage>
</organism>
<name>A0A396IPZ2_MEDTR</name>
<dbReference type="Gramene" id="rna14387">
    <property type="protein sequence ID" value="RHN66414.1"/>
    <property type="gene ID" value="gene14387"/>
</dbReference>
<dbReference type="AlphaFoldDB" id="A0A396IPZ2"/>
<gene>
    <name evidence="1" type="ORF">MtrunA17_Chr3g0090661</name>
</gene>
<sequence>MGSPTSYFAFKFERLLPISLVSLYISNLCEIKSFDGNGLRHLSSLKTLSFYNCPRLESLSKDTFPSSLKILRIRKCPLLEANYKSQRWEQLSIPVLEINGEVII</sequence>
<dbReference type="Gene3D" id="3.80.10.10">
    <property type="entry name" value="Ribonuclease Inhibitor"/>
    <property type="match status" value="1"/>
</dbReference>
<accession>A0A396IPZ2</accession>
<evidence type="ECO:0000313" key="2">
    <source>
        <dbReference type="Proteomes" id="UP000265566"/>
    </source>
</evidence>
<dbReference type="SUPFAM" id="SSF52058">
    <property type="entry name" value="L domain-like"/>
    <property type="match status" value="1"/>
</dbReference>
<proteinExistence type="predicted"/>
<dbReference type="EMBL" id="PSQE01000003">
    <property type="protein sequence ID" value="RHN66414.1"/>
    <property type="molecule type" value="Genomic_DNA"/>
</dbReference>